<dbReference type="PANTHER" id="PTHR30160">
    <property type="entry name" value="TETRAACYLDISACCHARIDE 4'-KINASE-RELATED"/>
    <property type="match status" value="1"/>
</dbReference>
<protein>
    <submittedName>
        <fullName evidence="3">Uncharacterized protein</fullName>
    </submittedName>
</protein>
<keyword evidence="1" id="KW-0328">Glycosyltransferase</keyword>
<name>A0A382CHJ9_9ZZZZ</name>
<dbReference type="InterPro" id="IPR051199">
    <property type="entry name" value="LPS_LOS_Heptosyltrfase"/>
</dbReference>
<proteinExistence type="predicted"/>
<organism evidence="3">
    <name type="scientific">marine metagenome</name>
    <dbReference type="NCBI Taxonomy" id="408172"/>
    <lineage>
        <taxon>unclassified sequences</taxon>
        <taxon>metagenomes</taxon>
        <taxon>ecological metagenomes</taxon>
    </lineage>
</organism>
<dbReference type="SUPFAM" id="SSF53756">
    <property type="entry name" value="UDP-Glycosyltransferase/glycogen phosphorylase"/>
    <property type="match status" value="1"/>
</dbReference>
<dbReference type="Gene3D" id="3.40.50.2000">
    <property type="entry name" value="Glycogen Phosphorylase B"/>
    <property type="match status" value="2"/>
</dbReference>
<dbReference type="AlphaFoldDB" id="A0A382CHJ9"/>
<dbReference type="GO" id="GO:0009244">
    <property type="term" value="P:lipopolysaccharide core region biosynthetic process"/>
    <property type="evidence" value="ECO:0007669"/>
    <property type="project" value="TreeGrafter"/>
</dbReference>
<feature type="non-terminal residue" evidence="3">
    <location>
        <position position="346"/>
    </location>
</feature>
<evidence type="ECO:0000313" key="3">
    <source>
        <dbReference type="EMBL" id="SVB25309.1"/>
    </source>
</evidence>
<dbReference type="Pfam" id="PF01075">
    <property type="entry name" value="Glyco_transf_9"/>
    <property type="match status" value="1"/>
</dbReference>
<keyword evidence="2" id="KW-0808">Transferase</keyword>
<dbReference type="PANTHER" id="PTHR30160:SF15">
    <property type="entry name" value="GLYCOSYLTRANSFERASE HI_0523-RELATED"/>
    <property type="match status" value="1"/>
</dbReference>
<reference evidence="3" key="1">
    <citation type="submission" date="2018-05" db="EMBL/GenBank/DDBJ databases">
        <authorList>
            <person name="Lanie J.A."/>
            <person name="Ng W.-L."/>
            <person name="Kazmierczak K.M."/>
            <person name="Andrzejewski T.M."/>
            <person name="Davidsen T.M."/>
            <person name="Wayne K.J."/>
            <person name="Tettelin H."/>
            <person name="Glass J.I."/>
            <person name="Rusch D."/>
            <person name="Podicherti R."/>
            <person name="Tsui H.-C.T."/>
            <person name="Winkler M.E."/>
        </authorList>
    </citation>
    <scope>NUCLEOTIDE SEQUENCE</scope>
</reference>
<evidence type="ECO:0000256" key="2">
    <source>
        <dbReference type="ARBA" id="ARBA00022679"/>
    </source>
</evidence>
<dbReference type="GO" id="GO:0005829">
    <property type="term" value="C:cytosol"/>
    <property type="evidence" value="ECO:0007669"/>
    <property type="project" value="TreeGrafter"/>
</dbReference>
<dbReference type="CDD" id="cd03789">
    <property type="entry name" value="GT9_LPS_heptosyltransferase"/>
    <property type="match status" value="1"/>
</dbReference>
<dbReference type="InterPro" id="IPR002201">
    <property type="entry name" value="Glyco_trans_9"/>
</dbReference>
<gene>
    <name evidence="3" type="ORF">METZ01_LOCUS178163</name>
</gene>
<sequence length="346" mass="39551">MKAYLLRTLTKKHSVDFDIKNANNILFLRYDRIGDMVITTSVFRELKRVYPHIKIYVLASKKNKDVLINNPYVDKIIINYKNNIFGDLSSLLKLRKQKIDVCVEFDHSVVPHAIIRLRIINPKKIISVAKDGRYGVSGDELMMYDYYTEKHQNTHFRNVWLDTLKPFGIEPESNKYDLFFSSSQEKSALNYLNQFPSKCKVGINLEGAVKGKKIQNTELEQICKGIKQANDNVQIIILTAPNNLQSVSQLVEEIGLEYVVPSYKTKTILDVAALIKNLDIVITPDTSIVHVASTFDKPIVTIHEKNQDSFQLFSPTSSLNKTVFSPKENSIDGFDVEKVIEFSNEL</sequence>
<dbReference type="GO" id="GO:0008713">
    <property type="term" value="F:ADP-heptose-lipopolysaccharide heptosyltransferase activity"/>
    <property type="evidence" value="ECO:0007669"/>
    <property type="project" value="TreeGrafter"/>
</dbReference>
<dbReference type="EMBL" id="UINC01034454">
    <property type="protein sequence ID" value="SVB25309.1"/>
    <property type="molecule type" value="Genomic_DNA"/>
</dbReference>
<feature type="non-terminal residue" evidence="3">
    <location>
        <position position="1"/>
    </location>
</feature>
<accession>A0A382CHJ9</accession>
<evidence type="ECO:0000256" key="1">
    <source>
        <dbReference type="ARBA" id="ARBA00022676"/>
    </source>
</evidence>